<dbReference type="Pfam" id="PF13289">
    <property type="entry name" value="SIR2_2"/>
    <property type="match status" value="1"/>
</dbReference>
<evidence type="ECO:0000313" key="9">
    <source>
        <dbReference type="Proteomes" id="UP000655094"/>
    </source>
</evidence>
<dbReference type="Proteomes" id="UP000655094">
    <property type="component" value="Unassembled WGS sequence"/>
</dbReference>
<accession>A0A919I025</accession>
<sequence length="835" mass="96101">MNNDIKQALSEGRIMLLLGAGSSFGSLTQTRKQVPLGEELAKILAEQAQLPYSGETLSRVYSACRPILGERIHTILDSYFRNCTPSKEYNTLSKFVFARIYTLNIDDAFEKALDRNSKQHLYIRSRNEKVSPPDQLFHKLDYIKLNGDVKKPNEGYIFSPQEYGAASAKPPLWYKELGSDFFNYKFLFIGSKLDEPLFYHQIERYRGATQSEEQRSYVITPSASPIDIASLKSSNIEHISATLSDFVSWLESEFPTPLTPVQTLKRSRPEYNVSADDDEEKYMRIFKEVVPINRACLQIMNERDSGNPIRNFFKGFKPTWKDIIDKVPAELENTRIIYEEIYSLLKNQEYSNINLYCIFGSAGSGKTTLAKQIALKISEHNTPVYYVENINANLKDLINELEKKSPQKYLVFIERIADSAQIIGEILSEQKLMKGIFVGTESKQIWSYRAKEYFESTRYKTKDISLINRSDARKILTKIRQYGNWTRLERMTPSERIKELVTNSRKQLLIGLMETTLGEGFYQIIRRDFQNIPTESHKALLALSGIASYQRTNAHETTLTRALQHLNLNANVSELVKQMDGILFYKNGNVETRHYAYVEKIFDQFLDTQYIYNILEAYITSFTVYEYPIVKHVIKSEAAIYKSLVNSKNLRKLLKGDKEKTLSLYNKFEKDLENEGLYLMQYGIALRDFGMYPEAYEKLKTANEAYPNSPQIEHAFAQLKIIIALQSESSTEAFRLFGEAEEILSRLDGGKVKVIDGYPLVALSEGHIAIARKFLSEVEAKKLAAYYHDKIKKMYNNDYSGDTRIEETSEMLFKYATTGILTKGLEVQIAERVFK</sequence>
<dbReference type="CDD" id="cd00009">
    <property type="entry name" value="AAA"/>
    <property type="match status" value="1"/>
</dbReference>
<dbReference type="Proteomes" id="UP000269921">
    <property type="component" value="Unassembled WGS sequence"/>
</dbReference>
<evidence type="ECO:0000313" key="7">
    <source>
        <dbReference type="Proteomes" id="UP000269921"/>
    </source>
</evidence>
<feature type="domain" description="Novel STAND NTPase 5" evidence="1">
    <location>
        <begin position="311"/>
        <end position="429"/>
    </location>
</feature>
<dbReference type="Proteomes" id="UP000258798">
    <property type="component" value="Unassembled WGS sequence"/>
</dbReference>
<dbReference type="InterPro" id="IPR057574">
    <property type="entry name" value="nSTAND_NTPase5_dom"/>
</dbReference>
<reference evidence="5 7" key="2">
    <citation type="submission" date="2018-10" db="EMBL/GenBank/DDBJ databases">
        <authorList>
            <person name="Noll B N."/>
        </authorList>
    </citation>
    <scope>NUCLEOTIDE SEQUENCE [LARGE SCALE GENOMIC DNA]</scope>
    <source>
        <strain evidence="5">Kpneu006</strain>
    </source>
</reference>
<dbReference type="EMBL" id="WJVL01000003">
    <property type="protein sequence ID" value="MRJ95475.1"/>
    <property type="molecule type" value="Genomic_DNA"/>
</dbReference>
<dbReference type="InterPro" id="IPR027417">
    <property type="entry name" value="P-loop_NTPase"/>
</dbReference>
<dbReference type="EMBL" id="UWVH01000001">
    <property type="protein sequence ID" value="VCV77398.1"/>
    <property type="molecule type" value="Genomic_DNA"/>
</dbReference>
<evidence type="ECO:0000313" key="5">
    <source>
        <dbReference type="EMBL" id="VCV77398.1"/>
    </source>
</evidence>
<evidence type="ECO:0000259" key="1">
    <source>
        <dbReference type="Pfam" id="PF25199"/>
    </source>
</evidence>
<dbReference type="SUPFAM" id="SSF52540">
    <property type="entry name" value="P-loop containing nucleoside triphosphate hydrolases"/>
    <property type="match status" value="1"/>
</dbReference>
<dbReference type="EMBL" id="UJRG01000003">
    <property type="protein sequence ID" value="SWT10431.1"/>
    <property type="molecule type" value="Genomic_DNA"/>
</dbReference>
<evidence type="ECO:0000313" key="4">
    <source>
        <dbReference type="EMBL" id="SWT10431.1"/>
    </source>
</evidence>
<proteinExistence type="predicted"/>
<dbReference type="Gene3D" id="3.40.50.300">
    <property type="entry name" value="P-loop containing nucleotide triphosphate hydrolases"/>
    <property type="match status" value="1"/>
</dbReference>
<name>A0A919I025_KLEPN</name>
<evidence type="ECO:0000313" key="2">
    <source>
        <dbReference type="EMBL" id="GHK57861.1"/>
    </source>
</evidence>
<gene>
    <name evidence="5" type="ORF">BANRA_02992</name>
    <name evidence="3" type="ORF">GJJ01_05815</name>
    <name evidence="2" type="ORF">KPZU09_75970</name>
    <name evidence="4" type="ORF">SAMEA3729652_01380</name>
</gene>
<evidence type="ECO:0000313" key="3">
    <source>
        <dbReference type="EMBL" id="MRJ95475.1"/>
    </source>
</evidence>
<comment type="caution">
    <text evidence="2">The sequence shown here is derived from an EMBL/GenBank/DDBJ whole genome shotgun (WGS) entry which is preliminary data.</text>
</comment>
<dbReference type="AlphaFoldDB" id="A0A919I025"/>
<dbReference type="Proteomes" id="UP000441029">
    <property type="component" value="Unassembled WGS sequence"/>
</dbReference>
<dbReference type="EMBL" id="BNFF01000002">
    <property type="protein sequence ID" value="GHK57861.1"/>
    <property type="molecule type" value="Genomic_DNA"/>
</dbReference>
<protein>
    <submittedName>
        <fullName evidence="3">Cold-shock protein</fullName>
    </submittedName>
</protein>
<reference evidence="3 8" key="3">
    <citation type="submission" date="2019-11" db="EMBL/GenBank/DDBJ databases">
        <title>Molecular typing, antibiotic resistance determination and virulence profiling for 36 multidrug-resistant clinical Klebsiella pneumoniae isolates using second- and third-generation sequencing.</title>
        <authorList>
            <person name="Shelenkov A."/>
            <person name="Mikhaylova Y."/>
            <person name="Yanushevich Y."/>
            <person name="Samoilov A."/>
            <person name="Petrova L."/>
            <person name="Fomina V."/>
            <person name="Gusarov V."/>
            <person name="Zamyatin M."/>
            <person name="Shagin D."/>
        </authorList>
    </citation>
    <scope>NUCLEOTIDE SEQUENCE [LARGE SCALE GENOMIC DNA]</scope>
    <source>
        <strain evidence="3 8">CriePir226</strain>
    </source>
</reference>
<organism evidence="2 9">
    <name type="scientific">Klebsiella pneumoniae</name>
    <dbReference type="NCBI Taxonomy" id="573"/>
    <lineage>
        <taxon>Bacteria</taxon>
        <taxon>Pseudomonadati</taxon>
        <taxon>Pseudomonadota</taxon>
        <taxon>Gammaproteobacteria</taxon>
        <taxon>Enterobacterales</taxon>
        <taxon>Enterobacteriaceae</taxon>
        <taxon>Klebsiella/Raoultella group</taxon>
        <taxon>Klebsiella</taxon>
        <taxon>Klebsiella pneumoniae complex</taxon>
    </lineage>
</organism>
<evidence type="ECO:0000313" key="6">
    <source>
        <dbReference type="Proteomes" id="UP000258798"/>
    </source>
</evidence>
<reference evidence="4 6" key="1">
    <citation type="submission" date="2018-08" db="EMBL/GenBank/DDBJ databases">
        <authorList>
            <consortium name="Pathogen Informatics"/>
        </authorList>
    </citation>
    <scope>NUCLEOTIDE SEQUENCE [LARGE SCALE GENOMIC DNA]</scope>
    <source>
        <strain evidence="4 6">EuSCAPE_TR125</strain>
    </source>
</reference>
<dbReference type="RefSeq" id="WP_063719795.1">
    <property type="nucleotide sequence ID" value="NZ_ABLUVU020000005.1"/>
</dbReference>
<dbReference type="Pfam" id="PF25199">
    <property type="entry name" value="nSTAND_NTPase5"/>
    <property type="match status" value="1"/>
</dbReference>
<reference evidence="2" key="4">
    <citation type="submission" date="2020-10" db="EMBL/GenBank/DDBJ databases">
        <title>Genome Sequence of ESBL Producing Zambian Clinical Strains.</title>
        <authorList>
            <person name="Shawa M."/>
            <person name="Furuta Y."/>
            <person name="Simbotwe M."/>
            <person name="Mulenga E."/>
            <person name="Mubanga M."/>
            <person name="Mulenga G."/>
            <person name="Kaile C."/>
            <person name="Zorigt T."/>
            <person name="Hang'ombe B."/>
            <person name="Higashi H."/>
        </authorList>
    </citation>
    <scope>NUCLEOTIDE SEQUENCE</scope>
    <source>
        <strain evidence="2">Zam_UTH_09</strain>
    </source>
</reference>
<evidence type="ECO:0000313" key="8">
    <source>
        <dbReference type="Proteomes" id="UP000441029"/>
    </source>
</evidence>